<feature type="compositionally biased region" description="Acidic residues" evidence="1">
    <location>
        <begin position="76"/>
        <end position="92"/>
    </location>
</feature>
<evidence type="ECO:0000313" key="3">
    <source>
        <dbReference type="Proteomes" id="UP000297299"/>
    </source>
</evidence>
<evidence type="ECO:0000313" key="2">
    <source>
        <dbReference type="EMBL" id="TEY38107.1"/>
    </source>
</evidence>
<evidence type="ECO:0000256" key="1">
    <source>
        <dbReference type="SAM" id="MobiDB-lite"/>
    </source>
</evidence>
<dbReference type="Proteomes" id="UP000297299">
    <property type="component" value="Unassembled WGS sequence"/>
</dbReference>
<proteinExistence type="predicted"/>
<gene>
    <name evidence="2" type="ORF">BOTCAL_0498g00030</name>
</gene>
<keyword evidence="3" id="KW-1185">Reference proteome</keyword>
<dbReference type="EMBL" id="PHWZ01000497">
    <property type="protein sequence ID" value="TEY38107.1"/>
    <property type="molecule type" value="Genomic_DNA"/>
</dbReference>
<reference evidence="2 3" key="1">
    <citation type="submission" date="2017-11" db="EMBL/GenBank/DDBJ databases">
        <title>Comparative genomics of Botrytis spp.</title>
        <authorList>
            <person name="Valero-Jimenez C.A."/>
            <person name="Tapia P."/>
            <person name="Veloso J."/>
            <person name="Silva-Moreno E."/>
            <person name="Staats M."/>
            <person name="Valdes J.H."/>
            <person name="Van Kan J.A.L."/>
        </authorList>
    </citation>
    <scope>NUCLEOTIDE SEQUENCE [LARGE SCALE GENOMIC DNA]</scope>
    <source>
        <strain evidence="2 3">MUCL2830</strain>
    </source>
</reference>
<name>A0A4Y8CP95_9HELO</name>
<organism evidence="2 3">
    <name type="scientific">Botryotinia calthae</name>
    <dbReference type="NCBI Taxonomy" id="38488"/>
    <lineage>
        <taxon>Eukaryota</taxon>
        <taxon>Fungi</taxon>
        <taxon>Dikarya</taxon>
        <taxon>Ascomycota</taxon>
        <taxon>Pezizomycotina</taxon>
        <taxon>Leotiomycetes</taxon>
        <taxon>Helotiales</taxon>
        <taxon>Sclerotiniaceae</taxon>
        <taxon>Botryotinia</taxon>
    </lineage>
</organism>
<comment type="caution">
    <text evidence="2">The sequence shown here is derived from an EMBL/GenBank/DDBJ whole genome shotgun (WGS) entry which is preliminary data.</text>
</comment>
<protein>
    <submittedName>
        <fullName evidence="2">Uncharacterized protein</fullName>
    </submittedName>
</protein>
<dbReference type="AlphaFoldDB" id="A0A4Y8CP95"/>
<sequence length="92" mass="10364">MFGFDSMLRMGVLIRSDGAVWLGFQGCGSVYSALCLFRDEMGRDVMGEMEGAMFVQGKGSWLEEMVICPLLWGREGDEDDDEDKDEDEYEDG</sequence>
<feature type="region of interest" description="Disordered" evidence="1">
    <location>
        <begin position="72"/>
        <end position="92"/>
    </location>
</feature>
<accession>A0A4Y8CP95</accession>